<sequence>MSHPNYPIRRPQAGPEQRYGLPDGLTPEERAAADAAVARLRAERDVADADARGRAIADPYGPAPRHGATAAVTQPVAPVARNGLGLAAAIVAPVGIVFGLVPLTGFIAVICALVAVPLALVGWSRVRRGKATNGKTAMTGLVLGAGALALGVWGMTIVFGAVDQLAEDLSGPAPIAAPAVPGPAGQQPVIEAERPAGATGPLTTAFGQRATFDDGLAVEVSTPQPYKPSRYAAGHDGDRAVTFDITVVNGSDEPYDAVMTVVNATHGGRQVSRIFDSANGGSENPAGTVLPGKSTTFTIALSLGEAVDELQLEVTPGFLGEPAIFTGQV</sequence>
<dbReference type="Proteomes" id="UP001500804">
    <property type="component" value="Unassembled WGS sequence"/>
</dbReference>
<keyword evidence="2" id="KW-0472">Membrane</keyword>
<reference evidence="4" key="1">
    <citation type="journal article" date="2019" name="Int. J. Syst. Evol. Microbiol.">
        <title>The Global Catalogue of Microorganisms (GCM) 10K type strain sequencing project: providing services to taxonomists for standard genome sequencing and annotation.</title>
        <authorList>
            <consortium name="The Broad Institute Genomics Platform"/>
            <consortium name="The Broad Institute Genome Sequencing Center for Infectious Disease"/>
            <person name="Wu L."/>
            <person name="Ma J."/>
        </authorList>
    </citation>
    <scope>NUCLEOTIDE SEQUENCE [LARGE SCALE GENOMIC DNA]</scope>
    <source>
        <strain evidence="4">JCM 18302</strain>
    </source>
</reference>
<feature type="transmembrane region" description="Helical" evidence="2">
    <location>
        <begin position="83"/>
        <end position="101"/>
    </location>
</feature>
<protein>
    <recommendedName>
        <fullName evidence="5">DUF4352 domain-containing protein</fullName>
    </recommendedName>
</protein>
<evidence type="ECO:0000256" key="1">
    <source>
        <dbReference type="SAM" id="MobiDB-lite"/>
    </source>
</evidence>
<keyword evidence="4" id="KW-1185">Reference proteome</keyword>
<evidence type="ECO:0000256" key="2">
    <source>
        <dbReference type="SAM" id="Phobius"/>
    </source>
</evidence>
<keyword evidence="2" id="KW-1133">Transmembrane helix</keyword>
<feature type="transmembrane region" description="Helical" evidence="2">
    <location>
        <begin position="138"/>
        <end position="162"/>
    </location>
</feature>
<dbReference type="RefSeq" id="WP_345610103.1">
    <property type="nucleotide sequence ID" value="NZ_BAABJO010000030.1"/>
</dbReference>
<evidence type="ECO:0008006" key="5">
    <source>
        <dbReference type="Google" id="ProtNLM"/>
    </source>
</evidence>
<organism evidence="3 4">
    <name type="scientific">Pseudonocardia adelaidensis</name>
    <dbReference type="NCBI Taxonomy" id="648754"/>
    <lineage>
        <taxon>Bacteria</taxon>
        <taxon>Bacillati</taxon>
        <taxon>Actinomycetota</taxon>
        <taxon>Actinomycetes</taxon>
        <taxon>Pseudonocardiales</taxon>
        <taxon>Pseudonocardiaceae</taxon>
        <taxon>Pseudonocardia</taxon>
    </lineage>
</organism>
<evidence type="ECO:0000313" key="3">
    <source>
        <dbReference type="EMBL" id="GAA5134778.1"/>
    </source>
</evidence>
<accession>A0ABP9NVQ0</accession>
<feature type="region of interest" description="Disordered" evidence="1">
    <location>
        <begin position="1"/>
        <end position="26"/>
    </location>
</feature>
<evidence type="ECO:0000313" key="4">
    <source>
        <dbReference type="Proteomes" id="UP001500804"/>
    </source>
</evidence>
<name>A0ABP9NVQ0_9PSEU</name>
<comment type="caution">
    <text evidence="3">The sequence shown here is derived from an EMBL/GenBank/DDBJ whole genome shotgun (WGS) entry which is preliminary data.</text>
</comment>
<keyword evidence="2" id="KW-0812">Transmembrane</keyword>
<feature type="transmembrane region" description="Helical" evidence="2">
    <location>
        <begin position="107"/>
        <end position="126"/>
    </location>
</feature>
<gene>
    <name evidence="3" type="ORF">GCM10023320_63250</name>
</gene>
<proteinExistence type="predicted"/>
<dbReference type="EMBL" id="BAABJO010000030">
    <property type="protein sequence ID" value="GAA5134778.1"/>
    <property type="molecule type" value="Genomic_DNA"/>
</dbReference>